<reference evidence="3" key="2">
    <citation type="journal article" date="2022" name="Microbiol. Resour. Announc.">
        <title>Metagenome Sequencing to Explore Phylogenomics of Terrestrial Cyanobacteria.</title>
        <authorList>
            <person name="Ward R.D."/>
            <person name="Stajich J.E."/>
            <person name="Johansen J.R."/>
            <person name="Huntemann M."/>
            <person name="Clum A."/>
            <person name="Foster B."/>
            <person name="Foster B."/>
            <person name="Roux S."/>
            <person name="Palaniappan K."/>
            <person name="Varghese N."/>
            <person name="Mukherjee S."/>
            <person name="Reddy T.B.K."/>
            <person name="Daum C."/>
            <person name="Copeland A."/>
            <person name="Chen I.A."/>
            <person name="Ivanova N.N."/>
            <person name="Kyrpides N.C."/>
            <person name="Shapiro N."/>
            <person name="Eloe-Fadrosh E.A."/>
            <person name="Pietrasiak N."/>
        </authorList>
    </citation>
    <scope>NUCLEOTIDE SEQUENCE</scope>
    <source>
        <strain evidence="3">CPER-KK1</strain>
    </source>
</reference>
<evidence type="ECO:0000313" key="3">
    <source>
        <dbReference type="EMBL" id="MBW4548730.1"/>
    </source>
</evidence>
<evidence type="ECO:0000256" key="1">
    <source>
        <dbReference type="SAM" id="MobiDB-lite"/>
    </source>
</evidence>
<protein>
    <submittedName>
        <fullName evidence="3">Ribbon-helix-helix protein, CopG family</fullName>
    </submittedName>
</protein>
<accession>A0A951UCZ0</accession>
<feature type="region of interest" description="Disordered" evidence="1">
    <location>
        <begin position="44"/>
        <end position="73"/>
    </location>
</feature>
<dbReference type="EMBL" id="JAHHIF010000070">
    <property type="protein sequence ID" value="MBW4548730.1"/>
    <property type="molecule type" value="Genomic_DNA"/>
</dbReference>
<dbReference type="InterPro" id="IPR010985">
    <property type="entry name" value="Ribbon_hlx_hlx"/>
</dbReference>
<gene>
    <name evidence="3" type="ORF">KME25_30640</name>
</gene>
<feature type="domain" description="CopG-like ribbon-helix-helix" evidence="2">
    <location>
        <begin position="8"/>
        <end position="44"/>
    </location>
</feature>
<dbReference type="GO" id="GO:0006355">
    <property type="term" value="P:regulation of DNA-templated transcription"/>
    <property type="evidence" value="ECO:0007669"/>
    <property type="project" value="InterPro"/>
</dbReference>
<feature type="compositionally biased region" description="Low complexity" evidence="1">
    <location>
        <begin position="50"/>
        <end position="61"/>
    </location>
</feature>
<organism evidence="3 4">
    <name type="scientific">Symplocastrum torsivum CPER-KK1</name>
    <dbReference type="NCBI Taxonomy" id="450513"/>
    <lineage>
        <taxon>Bacteria</taxon>
        <taxon>Bacillati</taxon>
        <taxon>Cyanobacteriota</taxon>
        <taxon>Cyanophyceae</taxon>
        <taxon>Oscillatoriophycideae</taxon>
        <taxon>Oscillatoriales</taxon>
        <taxon>Microcoleaceae</taxon>
        <taxon>Symplocastrum</taxon>
    </lineage>
</organism>
<dbReference type="InterPro" id="IPR012869">
    <property type="entry name" value="RHH_5"/>
</dbReference>
<comment type="caution">
    <text evidence="3">The sequence shown here is derived from an EMBL/GenBank/DDBJ whole genome shotgun (WGS) entry which is preliminary data.</text>
</comment>
<evidence type="ECO:0000259" key="2">
    <source>
        <dbReference type="Pfam" id="PF07878"/>
    </source>
</evidence>
<dbReference type="Pfam" id="PF07878">
    <property type="entry name" value="RHH_5"/>
    <property type="match status" value="1"/>
</dbReference>
<name>A0A951UCZ0_9CYAN</name>
<dbReference type="Proteomes" id="UP000753908">
    <property type="component" value="Unassembled WGS sequence"/>
</dbReference>
<evidence type="ECO:0000313" key="4">
    <source>
        <dbReference type="Proteomes" id="UP000753908"/>
    </source>
</evidence>
<sequence length="73" mass="8158">MARDKSLISVYVPQEVKERLEEWAGEEDRSVSYIVGRLITDALDIREQQKQPSTPQQKPSSGGKGRGKKEGEG</sequence>
<dbReference type="AlphaFoldDB" id="A0A951UCZ0"/>
<dbReference type="SUPFAM" id="SSF47598">
    <property type="entry name" value="Ribbon-helix-helix"/>
    <property type="match status" value="1"/>
</dbReference>
<proteinExistence type="predicted"/>
<reference evidence="3" key="1">
    <citation type="submission" date="2021-05" db="EMBL/GenBank/DDBJ databases">
        <authorList>
            <person name="Pietrasiak N."/>
            <person name="Ward R."/>
            <person name="Stajich J.E."/>
            <person name="Kurbessoian T."/>
        </authorList>
    </citation>
    <scope>NUCLEOTIDE SEQUENCE</scope>
    <source>
        <strain evidence="3">CPER-KK1</strain>
    </source>
</reference>